<dbReference type="SUPFAM" id="SSF50494">
    <property type="entry name" value="Trypsin-like serine proteases"/>
    <property type="match status" value="1"/>
</dbReference>
<dbReference type="AlphaFoldDB" id="W4HP93"/>
<dbReference type="EMBL" id="AQQW01000001">
    <property type="protein sequence ID" value="ETW14509.1"/>
    <property type="molecule type" value="Genomic_DNA"/>
</dbReference>
<dbReference type="InterPro" id="IPR050966">
    <property type="entry name" value="Glutamyl_endopeptidase"/>
</dbReference>
<dbReference type="eggNOG" id="COG3591">
    <property type="taxonomic scope" value="Bacteria"/>
</dbReference>
<dbReference type="InterPro" id="IPR043504">
    <property type="entry name" value="Peptidase_S1_PA_chymotrypsin"/>
</dbReference>
<dbReference type="PANTHER" id="PTHR15462">
    <property type="entry name" value="SERINE PROTEASE"/>
    <property type="match status" value="1"/>
</dbReference>
<evidence type="ECO:0000256" key="1">
    <source>
        <dbReference type="ARBA" id="ARBA00022729"/>
    </source>
</evidence>
<name>W4HP93_9RHOB</name>
<dbReference type="GO" id="GO:0006508">
    <property type="term" value="P:proteolysis"/>
    <property type="evidence" value="ECO:0007669"/>
    <property type="project" value="InterPro"/>
</dbReference>
<dbReference type="InterPro" id="IPR018114">
    <property type="entry name" value="TRYPSIN_HIS"/>
</dbReference>
<evidence type="ECO:0000259" key="2">
    <source>
        <dbReference type="PROSITE" id="PS50240"/>
    </source>
</evidence>
<dbReference type="PATRIC" id="fig|1317118.6.peg.276"/>
<accession>W4HP93</accession>
<keyword evidence="1" id="KW-0732">Signal</keyword>
<protein>
    <submittedName>
        <fullName evidence="3">Trypsin domain-containing protein</fullName>
    </submittedName>
</protein>
<dbReference type="PANTHER" id="PTHR15462:SF8">
    <property type="entry name" value="SERINE PROTEASE"/>
    <property type="match status" value="1"/>
</dbReference>
<dbReference type="GO" id="GO:0004252">
    <property type="term" value="F:serine-type endopeptidase activity"/>
    <property type="evidence" value="ECO:0007669"/>
    <property type="project" value="InterPro"/>
</dbReference>
<dbReference type="STRING" id="1379903.ATO8_01330"/>
<dbReference type="InterPro" id="IPR009003">
    <property type="entry name" value="Peptidase_S1_PA"/>
</dbReference>
<keyword evidence="4" id="KW-1185">Reference proteome</keyword>
<evidence type="ECO:0000313" key="4">
    <source>
        <dbReference type="Proteomes" id="UP000019063"/>
    </source>
</evidence>
<dbReference type="Proteomes" id="UP000019063">
    <property type="component" value="Unassembled WGS sequence"/>
</dbReference>
<organism evidence="3 4">
    <name type="scientific">Roseivivax marinus</name>
    <dbReference type="NCBI Taxonomy" id="1379903"/>
    <lineage>
        <taxon>Bacteria</taxon>
        <taxon>Pseudomonadati</taxon>
        <taxon>Pseudomonadota</taxon>
        <taxon>Alphaproteobacteria</taxon>
        <taxon>Rhodobacterales</taxon>
        <taxon>Roseobacteraceae</taxon>
        <taxon>Roseivivax</taxon>
    </lineage>
</organism>
<gene>
    <name evidence="3" type="ORF">ATO8_01330</name>
</gene>
<reference evidence="3 4" key="1">
    <citation type="journal article" date="2014" name="Antonie Van Leeuwenhoek">
        <title>Roseivivax atlanticus sp. nov., isolated from surface seawater of the Atlantic Ocean.</title>
        <authorList>
            <person name="Li G."/>
            <person name="Lai Q."/>
            <person name="Liu X."/>
            <person name="Sun F."/>
            <person name="Shao Z."/>
        </authorList>
    </citation>
    <scope>NUCLEOTIDE SEQUENCE [LARGE SCALE GENOMIC DNA]</scope>
    <source>
        <strain evidence="3 4">22II-s10s</strain>
    </source>
</reference>
<comment type="caution">
    <text evidence="3">The sequence shown here is derived from an EMBL/GenBank/DDBJ whole genome shotgun (WGS) entry which is preliminary data.</text>
</comment>
<dbReference type="Gene3D" id="2.40.10.10">
    <property type="entry name" value="Trypsin-like serine proteases"/>
    <property type="match status" value="2"/>
</dbReference>
<dbReference type="PROSITE" id="PS50240">
    <property type="entry name" value="TRYPSIN_DOM"/>
    <property type="match status" value="1"/>
</dbReference>
<dbReference type="PROSITE" id="PS00134">
    <property type="entry name" value="TRYPSIN_HIS"/>
    <property type="match status" value="1"/>
</dbReference>
<sequence>MACVWLIDLTAASGTGCIRRPGVAPVDPHTRGCFFHRASVTALARQAPRVARPHVAARAAIAAGLDLYPGARRILSDPAVAAGRAARVPCPAAPPRRPFPLGARTYSSAMRLALALLLLLLPALASAQDAIGRVNIAGYNTRGMCTGTLVAPRVVLTAAHCVLERNGTRKRISDMVFVAGWDGAGHAGAARVADVEVHPQAVNDGGIDVRHDLALMLLDGDVDLVPLDVGSSPAAGPFRLAGYTRTVPHRLTTEDACPGALRGTIWRISCGIEYGQSGGPVLFGEEGARRVAAVLSARSDGDALAVPVDGWVRRRLSALR</sequence>
<feature type="domain" description="Peptidase S1" evidence="2">
    <location>
        <begin position="80"/>
        <end position="317"/>
    </location>
</feature>
<evidence type="ECO:0000313" key="3">
    <source>
        <dbReference type="EMBL" id="ETW14509.1"/>
    </source>
</evidence>
<dbReference type="Pfam" id="PF13365">
    <property type="entry name" value="Trypsin_2"/>
    <property type="match status" value="1"/>
</dbReference>
<dbReference type="InterPro" id="IPR001254">
    <property type="entry name" value="Trypsin_dom"/>
</dbReference>
<proteinExistence type="predicted"/>